<keyword evidence="1 4" id="KW-0808">Transferase</keyword>
<protein>
    <submittedName>
        <fullName evidence="4">Sulfotransferase family protein</fullName>
        <ecNumber evidence="4">2.8.2.-</ecNumber>
    </submittedName>
</protein>
<dbReference type="PANTHER" id="PTHR10605:SF56">
    <property type="entry name" value="BIFUNCTIONAL HEPARAN SULFATE N-DEACETYLASE_N-SULFOTRANSFERASE"/>
    <property type="match status" value="1"/>
</dbReference>
<organism evidence="4 5">
    <name type="scientific">Nocardioides aestuarii</name>
    <dbReference type="NCBI Taxonomy" id="252231"/>
    <lineage>
        <taxon>Bacteria</taxon>
        <taxon>Bacillati</taxon>
        <taxon>Actinomycetota</taxon>
        <taxon>Actinomycetes</taxon>
        <taxon>Propionibacteriales</taxon>
        <taxon>Nocardioidaceae</taxon>
        <taxon>Nocardioides</taxon>
    </lineage>
</organism>
<reference evidence="5" key="1">
    <citation type="journal article" date="2019" name="Int. J. Syst. Evol. Microbiol.">
        <title>The Global Catalogue of Microorganisms (GCM) 10K type strain sequencing project: providing services to taxonomists for standard genome sequencing and annotation.</title>
        <authorList>
            <consortium name="The Broad Institute Genomics Platform"/>
            <consortium name="The Broad Institute Genome Sequencing Center for Infectious Disease"/>
            <person name="Wu L."/>
            <person name="Ma J."/>
        </authorList>
    </citation>
    <scope>NUCLEOTIDE SEQUENCE [LARGE SCALE GENOMIC DNA]</scope>
    <source>
        <strain evidence="5">CGMCC 1.12477</strain>
    </source>
</reference>
<dbReference type="Gene3D" id="3.40.50.300">
    <property type="entry name" value="P-loop containing nucleotide triphosphate hydrolases"/>
    <property type="match status" value="1"/>
</dbReference>
<evidence type="ECO:0000313" key="4">
    <source>
        <dbReference type="EMBL" id="MFD1947915.1"/>
    </source>
</evidence>
<name>A0ABW4TMZ2_9ACTN</name>
<dbReference type="GO" id="GO:0016740">
    <property type="term" value="F:transferase activity"/>
    <property type="evidence" value="ECO:0007669"/>
    <property type="project" value="UniProtKB-KW"/>
</dbReference>
<dbReference type="RefSeq" id="WP_343919457.1">
    <property type="nucleotide sequence ID" value="NZ_BAAAJT010000002.1"/>
</dbReference>
<dbReference type="InterPro" id="IPR037359">
    <property type="entry name" value="NST/OST"/>
</dbReference>
<dbReference type="SUPFAM" id="SSF52540">
    <property type="entry name" value="P-loop containing nucleoside triphosphate hydrolases"/>
    <property type="match status" value="1"/>
</dbReference>
<feature type="domain" description="Sulfotransferase" evidence="3">
    <location>
        <begin position="35"/>
        <end position="248"/>
    </location>
</feature>
<dbReference type="InterPro" id="IPR027417">
    <property type="entry name" value="P-loop_NTPase"/>
</dbReference>
<evidence type="ECO:0000256" key="2">
    <source>
        <dbReference type="ARBA" id="ARBA00023180"/>
    </source>
</evidence>
<evidence type="ECO:0000256" key="1">
    <source>
        <dbReference type="ARBA" id="ARBA00022679"/>
    </source>
</evidence>
<sequence length="289" mass="33049">MTVRAAMPHPVKTWGRAVSVRVGTATSSQRQLPGFVMVGAQRAGTTSLYRALMAHPQVHAANFHKGVNYFDVNYHRDFSWYRGHFPTSASLRARTRGAAGPPVTFEASGYYMWHPCAPERLARHLPDVKVLAMLRDPVERAFSAWKHEHARGYETESFERGLELEDERLDGEVERMVADPGYQSFSHRHHAYRRRGQYAEQLAALRRHLPADQIHVVDSEAFFERPEETFSDVLSFLDLPIAFPETFDRWNGRPSSPMSAETREQLRDHFAPHDRALAAMLGREPAWLT</sequence>
<dbReference type="Proteomes" id="UP001597351">
    <property type="component" value="Unassembled WGS sequence"/>
</dbReference>
<evidence type="ECO:0000259" key="3">
    <source>
        <dbReference type="Pfam" id="PF00685"/>
    </source>
</evidence>
<dbReference type="PANTHER" id="PTHR10605">
    <property type="entry name" value="HEPARAN SULFATE SULFOTRANSFERASE"/>
    <property type="match status" value="1"/>
</dbReference>
<dbReference type="Pfam" id="PF00685">
    <property type="entry name" value="Sulfotransfer_1"/>
    <property type="match status" value="1"/>
</dbReference>
<accession>A0ABW4TMZ2</accession>
<evidence type="ECO:0000313" key="5">
    <source>
        <dbReference type="Proteomes" id="UP001597351"/>
    </source>
</evidence>
<dbReference type="InterPro" id="IPR000863">
    <property type="entry name" value="Sulfotransferase_dom"/>
</dbReference>
<dbReference type="EMBL" id="JBHUGD010000003">
    <property type="protein sequence ID" value="MFD1947915.1"/>
    <property type="molecule type" value="Genomic_DNA"/>
</dbReference>
<comment type="caution">
    <text evidence="4">The sequence shown here is derived from an EMBL/GenBank/DDBJ whole genome shotgun (WGS) entry which is preliminary data.</text>
</comment>
<gene>
    <name evidence="4" type="ORF">ACFSDE_14035</name>
</gene>
<dbReference type="EC" id="2.8.2.-" evidence="4"/>
<keyword evidence="5" id="KW-1185">Reference proteome</keyword>
<proteinExistence type="predicted"/>
<keyword evidence="2" id="KW-0325">Glycoprotein</keyword>